<feature type="chain" id="PRO_5045991010" description="Lipoprotein" evidence="1">
    <location>
        <begin position="21"/>
        <end position="124"/>
    </location>
</feature>
<evidence type="ECO:0008006" key="4">
    <source>
        <dbReference type="Google" id="ProtNLM"/>
    </source>
</evidence>
<evidence type="ECO:0000313" key="2">
    <source>
        <dbReference type="EMBL" id="MBH1930448.1"/>
    </source>
</evidence>
<dbReference type="Proteomes" id="UP000624159">
    <property type="component" value="Unassembled WGS sequence"/>
</dbReference>
<proteinExistence type="predicted"/>
<keyword evidence="3" id="KW-1185">Reference proteome</keyword>
<feature type="signal peptide" evidence="1">
    <location>
        <begin position="1"/>
        <end position="20"/>
    </location>
</feature>
<gene>
    <name evidence="2" type="ORF">I5U13_12375</name>
</gene>
<evidence type="ECO:0000256" key="1">
    <source>
        <dbReference type="SAM" id="SignalP"/>
    </source>
</evidence>
<comment type="caution">
    <text evidence="2">The sequence shown here is derived from an EMBL/GenBank/DDBJ whole genome shotgun (WGS) entry which is preliminary data.</text>
</comment>
<name>A0ABS0MDK5_SERRU</name>
<keyword evidence="1" id="KW-0732">Signal</keyword>
<reference evidence="2 3" key="1">
    <citation type="submission" date="2020-11" db="EMBL/GenBank/DDBJ databases">
        <title>Enhanced detection system for hospital associated transmission using whole genome sequencing surveillance.</title>
        <authorList>
            <person name="Harrison L.H."/>
            <person name="Van Tyne D."/>
            <person name="Marsh J.W."/>
            <person name="Griffith M.P."/>
            <person name="Snyder D.J."/>
            <person name="Cooper V.S."/>
            <person name="Mustapha M."/>
        </authorList>
    </citation>
    <scope>NUCLEOTIDE SEQUENCE [LARGE SCALE GENOMIC DNA]</scope>
    <source>
        <strain evidence="2 3">SER00230</strain>
    </source>
</reference>
<sequence>MTLQTLIACAAILLSGCQNARHTVPQDAHTADNDSGQTQTTRLNQCQQALDALEDIQPQQYATFHQEFDRLMSGAAQYAALRNRVTEETQETVDALYRYKVNRLCANILQATLTGLAERAEQQQ</sequence>
<protein>
    <recommendedName>
        <fullName evidence="4">Lipoprotein</fullName>
    </recommendedName>
</protein>
<accession>A0ABS0MDK5</accession>
<dbReference type="EMBL" id="JADULK010000005">
    <property type="protein sequence ID" value="MBH1930448.1"/>
    <property type="molecule type" value="Genomic_DNA"/>
</dbReference>
<organism evidence="2 3">
    <name type="scientific">Serratia rubidaea</name>
    <name type="common">Serratia marinorubra</name>
    <dbReference type="NCBI Taxonomy" id="61652"/>
    <lineage>
        <taxon>Bacteria</taxon>
        <taxon>Pseudomonadati</taxon>
        <taxon>Pseudomonadota</taxon>
        <taxon>Gammaproteobacteria</taxon>
        <taxon>Enterobacterales</taxon>
        <taxon>Yersiniaceae</taxon>
        <taxon>Serratia</taxon>
    </lineage>
</organism>
<evidence type="ECO:0000313" key="3">
    <source>
        <dbReference type="Proteomes" id="UP000624159"/>
    </source>
</evidence>